<keyword evidence="1" id="KW-0732">Signal</keyword>
<feature type="signal peptide" evidence="1">
    <location>
        <begin position="1"/>
        <end position="19"/>
    </location>
</feature>
<organism evidence="2 3">
    <name type="scientific">Larinioides sclopetarius</name>
    <dbReference type="NCBI Taxonomy" id="280406"/>
    <lineage>
        <taxon>Eukaryota</taxon>
        <taxon>Metazoa</taxon>
        <taxon>Ecdysozoa</taxon>
        <taxon>Arthropoda</taxon>
        <taxon>Chelicerata</taxon>
        <taxon>Arachnida</taxon>
        <taxon>Araneae</taxon>
        <taxon>Araneomorphae</taxon>
        <taxon>Entelegynae</taxon>
        <taxon>Araneoidea</taxon>
        <taxon>Araneidae</taxon>
        <taxon>Larinioides</taxon>
    </lineage>
</organism>
<dbReference type="Proteomes" id="UP001497382">
    <property type="component" value="Unassembled WGS sequence"/>
</dbReference>
<accession>A0AAV2A717</accession>
<sequence>MRSTLLLCVALLWAGLAAAQDDNWGVKVKCYVVEGEVVCPGCGQRAGLSCPRFDADRNRICGQATPPPVVEEENTPECDEAATETKAPVVTTSKPKSSTPLIQTELDLMKNETWRQAVLKDVSMRTFLYRILQPYGRRQKREVSEELEEGTCRWNGDCPCPQICCRAGEGCPRRCKMGIRLPPPWGKR</sequence>
<name>A0AAV2A717_9ARAC</name>
<evidence type="ECO:0000313" key="2">
    <source>
        <dbReference type="EMBL" id="CAL1279800.1"/>
    </source>
</evidence>
<reference evidence="2 3" key="1">
    <citation type="submission" date="2024-04" db="EMBL/GenBank/DDBJ databases">
        <authorList>
            <person name="Rising A."/>
            <person name="Reimegard J."/>
            <person name="Sonavane S."/>
            <person name="Akerstrom W."/>
            <person name="Nylinder S."/>
            <person name="Hedman E."/>
            <person name="Kallberg Y."/>
        </authorList>
    </citation>
    <scope>NUCLEOTIDE SEQUENCE [LARGE SCALE GENOMIC DNA]</scope>
</reference>
<comment type="caution">
    <text evidence="2">The sequence shown here is derived from an EMBL/GenBank/DDBJ whole genome shotgun (WGS) entry which is preliminary data.</text>
</comment>
<evidence type="ECO:0000256" key="1">
    <source>
        <dbReference type="SAM" id="SignalP"/>
    </source>
</evidence>
<gene>
    <name evidence="2" type="ORF">LARSCL_LOCUS10602</name>
</gene>
<feature type="chain" id="PRO_5043740879" evidence="1">
    <location>
        <begin position="20"/>
        <end position="188"/>
    </location>
</feature>
<proteinExistence type="predicted"/>
<protein>
    <submittedName>
        <fullName evidence="2">Uncharacterized protein</fullName>
    </submittedName>
</protein>
<dbReference type="AlphaFoldDB" id="A0AAV2A717"/>
<dbReference type="EMBL" id="CAXIEN010000125">
    <property type="protein sequence ID" value="CAL1279800.1"/>
    <property type="molecule type" value="Genomic_DNA"/>
</dbReference>
<keyword evidence="3" id="KW-1185">Reference proteome</keyword>
<evidence type="ECO:0000313" key="3">
    <source>
        <dbReference type="Proteomes" id="UP001497382"/>
    </source>
</evidence>